<dbReference type="Proteomes" id="UP001187192">
    <property type="component" value="Unassembled WGS sequence"/>
</dbReference>
<comment type="caution">
    <text evidence="1">The sequence shown here is derived from an EMBL/GenBank/DDBJ whole genome shotgun (WGS) entry which is preliminary data.</text>
</comment>
<sequence>MSRELWYFALKGLHFGKRSKPQGREGADRERKYREKEIYHYWAKERERAQEVGASIFTLILRSELRRRRTQDEKNHFEPLGVFLLFTLS</sequence>
<keyword evidence="2" id="KW-1185">Reference proteome</keyword>
<organism evidence="1 2">
    <name type="scientific">Ficus carica</name>
    <name type="common">Common fig</name>
    <dbReference type="NCBI Taxonomy" id="3494"/>
    <lineage>
        <taxon>Eukaryota</taxon>
        <taxon>Viridiplantae</taxon>
        <taxon>Streptophyta</taxon>
        <taxon>Embryophyta</taxon>
        <taxon>Tracheophyta</taxon>
        <taxon>Spermatophyta</taxon>
        <taxon>Magnoliopsida</taxon>
        <taxon>eudicotyledons</taxon>
        <taxon>Gunneridae</taxon>
        <taxon>Pentapetalae</taxon>
        <taxon>rosids</taxon>
        <taxon>fabids</taxon>
        <taxon>Rosales</taxon>
        <taxon>Moraceae</taxon>
        <taxon>Ficeae</taxon>
        <taxon>Ficus</taxon>
    </lineage>
</organism>
<reference evidence="1" key="1">
    <citation type="submission" date="2023-07" db="EMBL/GenBank/DDBJ databases">
        <title>draft genome sequence of fig (Ficus carica).</title>
        <authorList>
            <person name="Takahashi T."/>
            <person name="Nishimura K."/>
        </authorList>
    </citation>
    <scope>NUCLEOTIDE SEQUENCE</scope>
</reference>
<proteinExistence type="predicted"/>
<protein>
    <submittedName>
        <fullName evidence="1">Uncharacterized protein</fullName>
    </submittedName>
</protein>
<gene>
    <name evidence="1" type="ORF">TIFTF001_047197</name>
</gene>
<evidence type="ECO:0000313" key="1">
    <source>
        <dbReference type="EMBL" id="GMN20926.1"/>
    </source>
</evidence>
<name>A0AA87Z334_FICCA</name>
<evidence type="ECO:0000313" key="2">
    <source>
        <dbReference type="Proteomes" id="UP001187192"/>
    </source>
</evidence>
<dbReference type="EMBL" id="BTGU01005225">
    <property type="protein sequence ID" value="GMN20926.1"/>
    <property type="molecule type" value="Genomic_DNA"/>
</dbReference>
<accession>A0AA87Z334</accession>
<dbReference type="AlphaFoldDB" id="A0AA87Z334"/>